<sequence length="211" mass="22535">MHAFRQSLRLGEEVLRYANERIDLRAADSVVETLIRCKGNRYFTGIGKSGLVAARMASSLSSIGLASHWIHASEWAHGELGSLAKGDVVTAVSHSGSTVELIWLAEQLEQMRGMKDSSREGIELIAFTGDAASKLAQHASFVLTCETPPGSEALALLPTSSVVASHHVFNAVLCECAARLSITAAEIAQNHPGGHVGRVAVHHEALRKGKH</sequence>
<comment type="caution">
    <text evidence="2">The sequence shown here is derived from an EMBL/GenBank/DDBJ whole genome shotgun (WGS) entry which is preliminary data.</text>
</comment>
<dbReference type="GO" id="GO:1901135">
    <property type="term" value="P:carbohydrate derivative metabolic process"/>
    <property type="evidence" value="ECO:0007669"/>
    <property type="project" value="InterPro"/>
</dbReference>
<dbReference type="SUPFAM" id="SSF53697">
    <property type="entry name" value="SIS domain"/>
    <property type="match status" value="1"/>
</dbReference>
<reference evidence="2 3" key="1">
    <citation type="journal article" date="2024" name="Science">
        <title>Giant polyketide synthase enzymes in the biosynthesis of giant marine polyether toxins.</title>
        <authorList>
            <person name="Fallon T.R."/>
            <person name="Shende V.V."/>
            <person name="Wierzbicki I.H."/>
            <person name="Pendleton A.L."/>
            <person name="Watervoot N.F."/>
            <person name="Auber R.P."/>
            <person name="Gonzalez D.J."/>
            <person name="Wisecaver J.H."/>
            <person name="Moore B.S."/>
        </authorList>
    </citation>
    <scope>NUCLEOTIDE SEQUENCE [LARGE SCALE GENOMIC DNA]</scope>
    <source>
        <strain evidence="2 3">12B1</strain>
    </source>
</reference>
<dbReference type="GO" id="GO:0097367">
    <property type="term" value="F:carbohydrate derivative binding"/>
    <property type="evidence" value="ECO:0007669"/>
    <property type="project" value="InterPro"/>
</dbReference>
<dbReference type="AlphaFoldDB" id="A0AB34JUP4"/>
<evidence type="ECO:0000313" key="2">
    <source>
        <dbReference type="EMBL" id="KAL1524401.1"/>
    </source>
</evidence>
<dbReference type="PROSITE" id="PS51464">
    <property type="entry name" value="SIS"/>
    <property type="match status" value="1"/>
</dbReference>
<evidence type="ECO:0000313" key="3">
    <source>
        <dbReference type="Proteomes" id="UP001515480"/>
    </source>
</evidence>
<organism evidence="2 3">
    <name type="scientific">Prymnesium parvum</name>
    <name type="common">Toxic golden alga</name>
    <dbReference type="NCBI Taxonomy" id="97485"/>
    <lineage>
        <taxon>Eukaryota</taxon>
        <taxon>Haptista</taxon>
        <taxon>Haptophyta</taxon>
        <taxon>Prymnesiophyceae</taxon>
        <taxon>Prymnesiales</taxon>
        <taxon>Prymnesiaceae</taxon>
        <taxon>Prymnesium</taxon>
    </lineage>
</organism>
<dbReference type="Pfam" id="PF01380">
    <property type="entry name" value="SIS"/>
    <property type="match status" value="1"/>
</dbReference>
<protein>
    <recommendedName>
        <fullName evidence="1">SIS domain-containing protein</fullName>
    </recommendedName>
</protein>
<accession>A0AB34JUP4</accession>
<proteinExistence type="predicted"/>
<dbReference type="EMBL" id="JBGBPQ010000005">
    <property type="protein sequence ID" value="KAL1524401.1"/>
    <property type="molecule type" value="Genomic_DNA"/>
</dbReference>
<dbReference type="PANTHER" id="PTHR38418:SF2">
    <property type="entry name" value="SUGAR ISOMERASE, KPSF_GUTQ (AFU_ORTHOLOGUE AFUA_6G08860)"/>
    <property type="match status" value="1"/>
</dbReference>
<dbReference type="InterPro" id="IPR046348">
    <property type="entry name" value="SIS_dom_sf"/>
</dbReference>
<dbReference type="Gene3D" id="3.40.50.10490">
    <property type="entry name" value="Glucose-6-phosphate isomerase like protein, domain 1"/>
    <property type="match status" value="1"/>
</dbReference>
<gene>
    <name evidence="2" type="ORF">AB1Y20_019296</name>
</gene>
<evidence type="ECO:0000259" key="1">
    <source>
        <dbReference type="PROSITE" id="PS51464"/>
    </source>
</evidence>
<dbReference type="Proteomes" id="UP001515480">
    <property type="component" value="Unassembled WGS sequence"/>
</dbReference>
<feature type="domain" description="SIS" evidence="1">
    <location>
        <begin position="30"/>
        <end position="183"/>
    </location>
</feature>
<keyword evidence="3" id="KW-1185">Reference proteome</keyword>
<dbReference type="InterPro" id="IPR001347">
    <property type="entry name" value="SIS_dom"/>
</dbReference>
<name>A0AB34JUP4_PRYPA</name>
<dbReference type="PANTHER" id="PTHR38418">
    <property type="entry name" value="SUGAR ISOMERASE, KPSF/GUTQ (AFU_ORTHOLOGUE AFUA_6G08860)"/>
    <property type="match status" value="1"/>
</dbReference>